<keyword evidence="4" id="KW-1133">Transmembrane helix</keyword>
<dbReference type="GO" id="GO:0016746">
    <property type="term" value="F:acyltransferase activity"/>
    <property type="evidence" value="ECO:0007669"/>
    <property type="project" value="UniProtKB-KW"/>
</dbReference>
<sequence>MDISIPGIRLLVPEDWAVFRRVRLAALTDAPEFFGTTLAEARARTESDWRRALSDRAQFLAEADGTGVGTVAGMPDPERGGVHLISMWVAPRARGTGVSDRLVSAVLDWAVERGHAVVRLEVAEHNAHAERLYLRNGFVRTGVSGPMGPGDPRREFEMEWRPGLPADPQGIRAATASETSVSVPRGPAQEKAMNERKPTDKGTDDLPGATGGGPAGTAQSSEGAAHGAGGESANQRATDTSSNGVAGASEPPSGVRLSQDTSVQAGGIADAAETVTSGRVPTGTAPQAGSAPDAADSGTAPQAGSAQDAGETGAASQAGSAQDAGETASSAKTSTGAASRAGGAAGAAETVTSGRVPTGTAPQAGSAPDAAETGTASQTGSTPDTGKTASSAKTSTGAAPQAGGAAGVGEAVSSARTPEAAAQASSAAGASQTPTTAGTASQADSALGAGGNQEPKTVASNKSEKKADDIASAAGETEPESTGRHAAEAAGGQETPIAESVRRAAERAEQVEAEAATAAERGAAGIPGPVAHPGRTLLETLRDKPVLAAIPASVLAFIFWRAFRRG</sequence>
<keyword evidence="2 6" id="KW-0012">Acyltransferase</keyword>
<proteinExistence type="predicted"/>
<feature type="domain" description="N-acetyltransferase" evidence="5">
    <location>
        <begin position="20"/>
        <end position="163"/>
    </location>
</feature>
<evidence type="ECO:0000256" key="1">
    <source>
        <dbReference type="ARBA" id="ARBA00022679"/>
    </source>
</evidence>
<dbReference type="PROSITE" id="PS51186">
    <property type="entry name" value="GNAT"/>
    <property type="match status" value="1"/>
</dbReference>
<feature type="compositionally biased region" description="Low complexity" evidence="3">
    <location>
        <begin position="385"/>
        <end position="443"/>
    </location>
</feature>
<feature type="region of interest" description="Disordered" evidence="3">
    <location>
        <begin position="272"/>
        <end position="503"/>
    </location>
</feature>
<dbReference type="SUPFAM" id="SSF55729">
    <property type="entry name" value="Acyl-CoA N-acyltransferases (Nat)"/>
    <property type="match status" value="1"/>
</dbReference>
<keyword evidence="7" id="KW-1185">Reference proteome</keyword>
<dbReference type="PANTHER" id="PTHR43877">
    <property type="entry name" value="AMINOALKYLPHOSPHONATE N-ACETYLTRANSFERASE-RELATED-RELATED"/>
    <property type="match status" value="1"/>
</dbReference>
<evidence type="ECO:0000256" key="3">
    <source>
        <dbReference type="SAM" id="MobiDB-lite"/>
    </source>
</evidence>
<evidence type="ECO:0000259" key="5">
    <source>
        <dbReference type="PROSITE" id="PS51186"/>
    </source>
</evidence>
<feature type="compositionally biased region" description="Low complexity" evidence="3">
    <location>
        <begin position="309"/>
        <end position="354"/>
    </location>
</feature>
<evidence type="ECO:0000256" key="4">
    <source>
        <dbReference type="SAM" id="Phobius"/>
    </source>
</evidence>
<dbReference type="Pfam" id="PF00583">
    <property type="entry name" value="Acetyltransf_1"/>
    <property type="match status" value="1"/>
</dbReference>
<dbReference type="InterPro" id="IPR000182">
    <property type="entry name" value="GNAT_dom"/>
</dbReference>
<gene>
    <name evidence="6" type="ORF">U3653_06950</name>
</gene>
<protein>
    <submittedName>
        <fullName evidence="6">GNAT family N-acetyltransferase</fullName>
        <ecNumber evidence="6">2.3.1.-</ecNumber>
    </submittedName>
</protein>
<dbReference type="InterPro" id="IPR016181">
    <property type="entry name" value="Acyl_CoA_acyltransferase"/>
</dbReference>
<dbReference type="RefSeq" id="WP_195077744.1">
    <property type="nucleotide sequence ID" value="NZ_JAYESH010000001.1"/>
</dbReference>
<feature type="compositionally biased region" description="Basic and acidic residues" evidence="3">
    <location>
        <begin position="192"/>
        <end position="204"/>
    </location>
</feature>
<feature type="compositionally biased region" description="Basic and acidic residues" evidence="3">
    <location>
        <begin position="151"/>
        <end position="160"/>
    </location>
</feature>
<dbReference type="InterPro" id="IPR050832">
    <property type="entry name" value="Bact_Acetyltransf"/>
</dbReference>
<dbReference type="EC" id="2.3.1.-" evidence="6"/>
<feature type="region of interest" description="Disordered" evidence="3">
    <location>
        <begin position="142"/>
        <end position="258"/>
    </location>
</feature>
<feature type="transmembrane region" description="Helical" evidence="4">
    <location>
        <begin position="545"/>
        <end position="563"/>
    </location>
</feature>
<evidence type="ECO:0000256" key="2">
    <source>
        <dbReference type="ARBA" id="ARBA00023315"/>
    </source>
</evidence>
<name>A0ABU6AQK7_9NOCA</name>
<dbReference type="Proteomes" id="UP001348098">
    <property type="component" value="Unassembled WGS sequence"/>
</dbReference>
<keyword evidence="4" id="KW-0812">Transmembrane</keyword>
<feature type="compositionally biased region" description="Polar residues" evidence="3">
    <location>
        <begin position="374"/>
        <end position="384"/>
    </location>
</feature>
<feature type="compositionally biased region" description="Low complexity" evidence="3">
    <location>
        <begin position="216"/>
        <end position="225"/>
    </location>
</feature>
<accession>A0ABU6AQK7</accession>
<dbReference type="CDD" id="cd04301">
    <property type="entry name" value="NAT_SF"/>
    <property type="match status" value="1"/>
</dbReference>
<organism evidence="6 7">
    <name type="scientific">Nocardia implantans</name>
    <dbReference type="NCBI Taxonomy" id="3108168"/>
    <lineage>
        <taxon>Bacteria</taxon>
        <taxon>Bacillati</taxon>
        <taxon>Actinomycetota</taxon>
        <taxon>Actinomycetes</taxon>
        <taxon>Mycobacteriales</taxon>
        <taxon>Nocardiaceae</taxon>
        <taxon>Nocardia</taxon>
    </lineage>
</organism>
<dbReference type="EMBL" id="JAYKYQ010000002">
    <property type="protein sequence ID" value="MEB3509748.1"/>
    <property type="molecule type" value="Genomic_DNA"/>
</dbReference>
<keyword evidence="1 6" id="KW-0808">Transferase</keyword>
<evidence type="ECO:0000313" key="7">
    <source>
        <dbReference type="Proteomes" id="UP001348098"/>
    </source>
</evidence>
<feature type="compositionally biased region" description="Polar residues" evidence="3">
    <location>
        <begin position="274"/>
        <end position="287"/>
    </location>
</feature>
<evidence type="ECO:0000313" key="6">
    <source>
        <dbReference type="EMBL" id="MEB3509748.1"/>
    </source>
</evidence>
<reference evidence="6 7" key="1">
    <citation type="submission" date="2023-12" db="EMBL/GenBank/DDBJ databases">
        <title>novel species in genus Nocarida.</title>
        <authorList>
            <person name="Li Z."/>
        </authorList>
    </citation>
    <scope>NUCLEOTIDE SEQUENCE [LARGE SCALE GENOMIC DNA]</scope>
    <source>
        <strain evidence="6 7">CDC186</strain>
    </source>
</reference>
<dbReference type="Gene3D" id="3.40.630.30">
    <property type="match status" value="1"/>
</dbReference>
<comment type="caution">
    <text evidence="6">The sequence shown here is derived from an EMBL/GenBank/DDBJ whole genome shotgun (WGS) entry which is preliminary data.</text>
</comment>
<feature type="compositionally biased region" description="Polar residues" evidence="3">
    <location>
        <begin position="234"/>
        <end position="244"/>
    </location>
</feature>
<keyword evidence="4" id="KW-0472">Membrane</keyword>